<keyword evidence="3" id="KW-1185">Reference proteome</keyword>
<dbReference type="Proteomes" id="UP001178461">
    <property type="component" value="Chromosome 7"/>
</dbReference>
<keyword evidence="1" id="KW-0472">Membrane</keyword>
<keyword evidence="1" id="KW-1133">Transmembrane helix</keyword>
<dbReference type="AlphaFoldDB" id="A0AA35KLB1"/>
<gene>
    <name evidence="2" type="ORF">PODLI_1B023061</name>
</gene>
<evidence type="ECO:0000256" key="1">
    <source>
        <dbReference type="SAM" id="Phobius"/>
    </source>
</evidence>
<proteinExistence type="predicted"/>
<sequence length="101" mass="11763">MKLLQHIVRKQRYFQLPKTELTQNLWSATLQQVQRKPDTTWPSYFYTFTIPHMPTFACPYMLHPTSVSVQLLALFFISFLYCFIFLGGGAGGISKVVYNLH</sequence>
<feature type="transmembrane region" description="Helical" evidence="1">
    <location>
        <begin position="71"/>
        <end position="93"/>
    </location>
</feature>
<dbReference type="EMBL" id="OX395132">
    <property type="protein sequence ID" value="CAI5779488.1"/>
    <property type="molecule type" value="Genomic_DNA"/>
</dbReference>
<protein>
    <submittedName>
        <fullName evidence="2">Uncharacterized protein</fullName>
    </submittedName>
</protein>
<name>A0AA35KLB1_9SAUR</name>
<evidence type="ECO:0000313" key="2">
    <source>
        <dbReference type="EMBL" id="CAI5779488.1"/>
    </source>
</evidence>
<organism evidence="2 3">
    <name type="scientific">Podarcis lilfordi</name>
    <name type="common">Lilford's wall lizard</name>
    <dbReference type="NCBI Taxonomy" id="74358"/>
    <lineage>
        <taxon>Eukaryota</taxon>
        <taxon>Metazoa</taxon>
        <taxon>Chordata</taxon>
        <taxon>Craniata</taxon>
        <taxon>Vertebrata</taxon>
        <taxon>Euteleostomi</taxon>
        <taxon>Lepidosauria</taxon>
        <taxon>Squamata</taxon>
        <taxon>Bifurcata</taxon>
        <taxon>Unidentata</taxon>
        <taxon>Episquamata</taxon>
        <taxon>Laterata</taxon>
        <taxon>Lacertibaenia</taxon>
        <taxon>Lacertidae</taxon>
        <taxon>Podarcis</taxon>
    </lineage>
</organism>
<keyword evidence="1" id="KW-0812">Transmembrane</keyword>
<evidence type="ECO:0000313" key="3">
    <source>
        <dbReference type="Proteomes" id="UP001178461"/>
    </source>
</evidence>
<reference evidence="2" key="1">
    <citation type="submission" date="2022-12" db="EMBL/GenBank/DDBJ databases">
        <authorList>
            <person name="Alioto T."/>
            <person name="Alioto T."/>
            <person name="Gomez Garrido J."/>
        </authorList>
    </citation>
    <scope>NUCLEOTIDE SEQUENCE</scope>
</reference>
<accession>A0AA35KLB1</accession>